<dbReference type="InterPro" id="IPR027417">
    <property type="entry name" value="P-loop_NTPase"/>
</dbReference>
<sequence>MLRHLAIRHFAIVSEVEIDIDPGFTAITGETGAGKSILVDALGLLLGDRAEAGLIAEGHEQAELEAVFSLEKSEPARQWLVDQALEEGDELILRRVLTSPSGSRAWINGRSATVGQLAELGGLLVEIHGQHEHQQLEKPAVQRRLLDRQVSGKTLDAVAAAHERWRDARAALDQLESEVGDADQLELLRFQARELSDLALIEGEFESLEQEQERLARSDDIRLAMASAGNALDSDNGPGARSLLHQAIQALDPVREIEPELDETARMLEEARINVDEAMANLERLGSEDEGDPERLAAVNRRLEKSLDLARKHRVQPAELPALTEKLGARLEALENQDERRAELARSLDIAAQRWREAAEELSRAREAAAKKLSGLVTGRLADLGMDTAELAFQVDPDQAAEPSPHGMDRVRIGFNANPGQALQPLSKVASGGELSRVALALMIAADGGEGPRTRIFDEVDAGVGGETAHAVGRFLREAAGAGQAMCVTHLAQVAARADHQLRVSKKKGRKATALSVETLDGGAREREIARMLGSADSERSLAHAREMLEGNE</sequence>
<dbReference type="Proteomes" id="UP000260351">
    <property type="component" value="Unassembled WGS sequence"/>
</dbReference>
<dbReference type="PANTHER" id="PTHR11059:SF0">
    <property type="entry name" value="DNA REPAIR PROTEIN RECN"/>
    <property type="match status" value="1"/>
</dbReference>
<evidence type="ECO:0000313" key="13">
    <source>
        <dbReference type="Proteomes" id="UP000260351"/>
    </source>
</evidence>
<keyword evidence="4" id="KW-0547">Nucleotide-binding</keyword>
<dbReference type="RefSeq" id="WP_116651789.1">
    <property type="nucleotide sequence ID" value="NZ_QUZK01000051.1"/>
</dbReference>
<keyword evidence="13" id="KW-1185">Reference proteome</keyword>
<dbReference type="GO" id="GO:0043590">
    <property type="term" value="C:bacterial nucleoid"/>
    <property type="evidence" value="ECO:0007669"/>
    <property type="project" value="TreeGrafter"/>
</dbReference>
<dbReference type="FunFam" id="3.40.50.300:FF:000319">
    <property type="entry name" value="DNA repair protein RecN"/>
    <property type="match status" value="1"/>
</dbReference>
<gene>
    <name evidence="12" type="primary">recN</name>
    <name evidence="12" type="ORF">DZC52_14115</name>
</gene>
<organism evidence="12 13">
    <name type="scientific">Wenzhouxiangella sediminis</name>
    <dbReference type="NCBI Taxonomy" id="1792836"/>
    <lineage>
        <taxon>Bacteria</taxon>
        <taxon>Pseudomonadati</taxon>
        <taxon>Pseudomonadota</taxon>
        <taxon>Gammaproteobacteria</taxon>
        <taxon>Chromatiales</taxon>
        <taxon>Wenzhouxiangellaceae</taxon>
        <taxon>Wenzhouxiangella</taxon>
    </lineage>
</organism>
<evidence type="ECO:0000256" key="9">
    <source>
        <dbReference type="PIRNR" id="PIRNR003128"/>
    </source>
</evidence>
<dbReference type="OrthoDB" id="9806954at2"/>
<dbReference type="SUPFAM" id="SSF52540">
    <property type="entry name" value="P-loop containing nucleoside triphosphate hydrolases"/>
    <property type="match status" value="1"/>
</dbReference>
<dbReference type="Gene3D" id="3.40.50.300">
    <property type="entry name" value="P-loop containing nucleotide triphosphate hydrolases"/>
    <property type="match status" value="2"/>
</dbReference>
<dbReference type="GO" id="GO:0005524">
    <property type="term" value="F:ATP binding"/>
    <property type="evidence" value="ECO:0007669"/>
    <property type="project" value="UniProtKB-KW"/>
</dbReference>
<keyword evidence="5 9" id="KW-0227">DNA damage</keyword>
<dbReference type="PANTHER" id="PTHR11059">
    <property type="entry name" value="DNA REPAIR PROTEIN RECN"/>
    <property type="match status" value="1"/>
</dbReference>
<evidence type="ECO:0000259" key="11">
    <source>
        <dbReference type="Pfam" id="PF02463"/>
    </source>
</evidence>
<dbReference type="InterPro" id="IPR003395">
    <property type="entry name" value="RecF/RecN/SMC_N"/>
</dbReference>
<protein>
    <recommendedName>
        <fullName evidence="3 9">DNA repair protein RecN</fullName>
    </recommendedName>
    <alternativeName>
        <fullName evidence="8 9">Recombination protein N</fullName>
    </alternativeName>
</protein>
<evidence type="ECO:0000256" key="1">
    <source>
        <dbReference type="ARBA" id="ARBA00003618"/>
    </source>
</evidence>
<feature type="coiled-coil region" evidence="10">
    <location>
        <begin position="334"/>
        <end position="372"/>
    </location>
</feature>
<evidence type="ECO:0000256" key="2">
    <source>
        <dbReference type="ARBA" id="ARBA00009441"/>
    </source>
</evidence>
<feature type="domain" description="RecF/RecN/SMC N-terminal" evidence="11">
    <location>
        <begin position="2"/>
        <end position="509"/>
    </location>
</feature>
<keyword evidence="7 9" id="KW-0234">DNA repair</keyword>
<keyword evidence="6" id="KW-0067">ATP-binding</keyword>
<dbReference type="Pfam" id="PF02463">
    <property type="entry name" value="SMC_N"/>
    <property type="match status" value="1"/>
</dbReference>
<evidence type="ECO:0000256" key="5">
    <source>
        <dbReference type="ARBA" id="ARBA00022763"/>
    </source>
</evidence>
<accession>A0A3E1K6D9</accession>
<evidence type="ECO:0000256" key="3">
    <source>
        <dbReference type="ARBA" id="ARBA00021315"/>
    </source>
</evidence>
<dbReference type="NCBIfam" id="TIGR00634">
    <property type="entry name" value="recN"/>
    <property type="match status" value="1"/>
</dbReference>
<comment type="caution">
    <text evidence="12">The sequence shown here is derived from an EMBL/GenBank/DDBJ whole genome shotgun (WGS) entry which is preliminary data.</text>
</comment>
<evidence type="ECO:0000256" key="8">
    <source>
        <dbReference type="ARBA" id="ARBA00033408"/>
    </source>
</evidence>
<reference evidence="12 13" key="1">
    <citation type="submission" date="2018-08" db="EMBL/GenBank/DDBJ databases">
        <title>Wenzhouxiangella salilacus sp. nov., a novel bacterium isolated from a saline lake in Xinjiang Province, China.</title>
        <authorList>
            <person name="Han S."/>
        </authorList>
    </citation>
    <scope>NUCLEOTIDE SEQUENCE [LARGE SCALE GENOMIC DNA]</scope>
    <source>
        <strain evidence="12 13">XDB06</strain>
    </source>
</reference>
<evidence type="ECO:0000256" key="4">
    <source>
        <dbReference type="ARBA" id="ARBA00022741"/>
    </source>
</evidence>
<evidence type="ECO:0000313" key="12">
    <source>
        <dbReference type="EMBL" id="RFF29234.1"/>
    </source>
</evidence>
<dbReference type="NCBIfam" id="NF008121">
    <property type="entry name" value="PRK10869.1"/>
    <property type="match status" value="1"/>
</dbReference>
<name>A0A3E1K6D9_9GAMM</name>
<evidence type="ECO:0000256" key="6">
    <source>
        <dbReference type="ARBA" id="ARBA00022840"/>
    </source>
</evidence>
<dbReference type="CDD" id="cd03241">
    <property type="entry name" value="ABC_RecN"/>
    <property type="match status" value="2"/>
</dbReference>
<dbReference type="EMBL" id="QUZK01000051">
    <property type="protein sequence ID" value="RFF29234.1"/>
    <property type="molecule type" value="Genomic_DNA"/>
</dbReference>
<dbReference type="GO" id="GO:0009432">
    <property type="term" value="P:SOS response"/>
    <property type="evidence" value="ECO:0007669"/>
    <property type="project" value="TreeGrafter"/>
</dbReference>
<evidence type="ECO:0000256" key="7">
    <source>
        <dbReference type="ARBA" id="ARBA00023204"/>
    </source>
</evidence>
<proteinExistence type="inferred from homology"/>
<dbReference type="InterPro" id="IPR004604">
    <property type="entry name" value="DNA_recomb/repair_RecN"/>
</dbReference>
<dbReference type="GO" id="GO:0006310">
    <property type="term" value="P:DNA recombination"/>
    <property type="evidence" value="ECO:0007669"/>
    <property type="project" value="InterPro"/>
</dbReference>
<comment type="function">
    <text evidence="1 9">May be involved in recombinational repair of damaged DNA.</text>
</comment>
<dbReference type="PIRSF" id="PIRSF003128">
    <property type="entry name" value="RecN"/>
    <property type="match status" value="1"/>
</dbReference>
<dbReference type="GO" id="GO:0006281">
    <property type="term" value="P:DNA repair"/>
    <property type="evidence" value="ECO:0007669"/>
    <property type="project" value="UniProtKB-KW"/>
</dbReference>
<feature type="coiled-coil region" evidence="10">
    <location>
        <begin position="158"/>
        <end position="218"/>
    </location>
</feature>
<feature type="coiled-coil region" evidence="10">
    <location>
        <begin position="261"/>
        <end position="288"/>
    </location>
</feature>
<evidence type="ECO:0000256" key="10">
    <source>
        <dbReference type="SAM" id="Coils"/>
    </source>
</evidence>
<comment type="similarity">
    <text evidence="2 9">Belongs to the RecN family.</text>
</comment>
<dbReference type="AlphaFoldDB" id="A0A3E1K6D9"/>
<keyword evidence="10" id="KW-0175">Coiled coil</keyword>